<keyword evidence="3" id="KW-1185">Reference proteome</keyword>
<accession>A0ABT8AQ10</accession>
<dbReference type="EMBL" id="JAUFPT010000054">
    <property type="protein sequence ID" value="MDN3571974.1"/>
    <property type="molecule type" value="Genomic_DNA"/>
</dbReference>
<proteinExistence type="predicted"/>
<dbReference type="RefSeq" id="WP_238286958.1">
    <property type="nucleotide sequence ID" value="NZ_BPQS01000008.1"/>
</dbReference>
<dbReference type="Proteomes" id="UP001244297">
    <property type="component" value="Unassembled WGS sequence"/>
</dbReference>
<reference evidence="3" key="1">
    <citation type="journal article" date="2019" name="Int. J. Syst. Evol. Microbiol.">
        <title>The Global Catalogue of Microorganisms (GCM) 10K type strain sequencing project: providing services to taxonomists for standard genome sequencing and annotation.</title>
        <authorList>
            <consortium name="The Broad Institute Genomics Platform"/>
            <consortium name="The Broad Institute Genome Sequencing Center for Infectious Disease"/>
            <person name="Wu L."/>
            <person name="Ma J."/>
        </authorList>
    </citation>
    <scope>NUCLEOTIDE SEQUENCE [LARGE SCALE GENOMIC DNA]</scope>
    <source>
        <strain evidence="3">CECT 7806</strain>
    </source>
</reference>
<protein>
    <submittedName>
        <fullName evidence="2">Uncharacterized protein</fullName>
    </submittedName>
</protein>
<keyword evidence="1" id="KW-0732">Signal</keyword>
<name>A0ABT8AQ10_9HYPH</name>
<evidence type="ECO:0000313" key="3">
    <source>
        <dbReference type="Proteomes" id="UP001244297"/>
    </source>
</evidence>
<evidence type="ECO:0000313" key="2">
    <source>
        <dbReference type="EMBL" id="MDN3571974.1"/>
    </source>
</evidence>
<feature type="chain" id="PRO_5046313136" evidence="1">
    <location>
        <begin position="28"/>
        <end position="107"/>
    </location>
</feature>
<comment type="caution">
    <text evidence="2">The sequence shown here is derived from an EMBL/GenBank/DDBJ whole genome shotgun (WGS) entry which is preliminary data.</text>
</comment>
<evidence type="ECO:0000256" key="1">
    <source>
        <dbReference type="SAM" id="SignalP"/>
    </source>
</evidence>
<feature type="signal peptide" evidence="1">
    <location>
        <begin position="1"/>
        <end position="27"/>
    </location>
</feature>
<gene>
    <name evidence="2" type="ORF">QWZ18_15225</name>
</gene>
<organism evidence="2 3">
    <name type="scientific">Methylobacterium longum</name>
    <dbReference type="NCBI Taxonomy" id="767694"/>
    <lineage>
        <taxon>Bacteria</taxon>
        <taxon>Pseudomonadati</taxon>
        <taxon>Pseudomonadota</taxon>
        <taxon>Alphaproteobacteria</taxon>
        <taxon>Hyphomicrobiales</taxon>
        <taxon>Methylobacteriaceae</taxon>
        <taxon>Methylobacterium</taxon>
    </lineage>
</organism>
<sequence>MFTKTARLRWAAALAVGGLACAAPAMAAPVSRDAGLQQASAEITTVQYGYGYGHRHDGWGHRGFGPRHHHGGWGRGHHHHGGWGFRGFGPRHHHHGGWGHRHGYGRW</sequence>
<dbReference type="PROSITE" id="PS51257">
    <property type="entry name" value="PROKAR_LIPOPROTEIN"/>
    <property type="match status" value="1"/>
</dbReference>